<reference evidence="1" key="1">
    <citation type="submission" date="2023-08" db="EMBL/GenBank/DDBJ databases">
        <authorList>
            <person name="Chen Y."/>
            <person name="Shah S."/>
            <person name="Dougan E. K."/>
            <person name="Thang M."/>
            <person name="Chan C."/>
        </authorList>
    </citation>
    <scope>NUCLEOTIDE SEQUENCE</scope>
</reference>
<dbReference type="Proteomes" id="UP001178507">
    <property type="component" value="Unassembled WGS sequence"/>
</dbReference>
<name>A0AA36MUI9_9DINO</name>
<evidence type="ECO:0000313" key="2">
    <source>
        <dbReference type="Proteomes" id="UP001178507"/>
    </source>
</evidence>
<sequence>MSERRQSVRRSVHYDDVKATLDQQGICQAQLCRALRALAKELRSRLGVWSSQASEEVLERIEETLLTSTEKEKATPAEDLRGFHGEGQMCVSPAAPPPSCVEIPAGSDDEAPRAADPMAFGKYPMHAEVKAFQRQSQQTEALRREVASLRKALETSATDFQQMAEDAATSAAQNAESLLRSAERGLTEKFQAAVDHALDQREHLSFLARDAVEDRLRRELRAYSEVTDESLEALRGSLAQKSQKWEQEAQRIDYRMNLINEQMGQVSQVAQERSEAATLLVSAALADFRMGELRDQVLSEFRP</sequence>
<organism evidence="1 2">
    <name type="scientific">Effrenium voratum</name>
    <dbReference type="NCBI Taxonomy" id="2562239"/>
    <lineage>
        <taxon>Eukaryota</taxon>
        <taxon>Sar</taxon>
        <taxon>Alveolata</taxon>
        <taxon>Dinophyceae</taxon>
        <taxon>Suessiales</taxon>
        <taxon>Symbiodiniaceae</taxon>
        <taxon>Effrenium</taxon>
    </lineage>
</organism>
<keyword evidence="2" id="KW-1185">Reference proteome</keyword>
<dbReference type="EMBL" id="CAUJNA010001380">
    <property type="protein sequence ID" value="CAJ1386565.1"/>
    <property type="molecule type" value="Genomic_DNA"/>
</dbReference>
<comment type="caution">
    <text evidence="1">The sequence shown here is derived from an EMBL/GenBank/DDBJ whole genome shotgun (WGS) entry which is preliminary data.</text>
</comment>
<protein>
    <submittedName>
        <fullName evidence="1">Uncharacterized protein</fullName>
    </submittedName>
</protein>
<dbReference type="AlphaFoldDB" id="A0AA36MUI9"/>
<proteinExistence type="predicted"/>
<accession>A0AA36MUI9</accession>
<gene>
    <name evidence="1" type="ORF">EVOR1521_LOCUS12843</name>
</gene>
<evidence type="ECO:0000313" key="1">
    <source>
        <dbReference type="EMBL" id="CAJ1386565.1"/>
    </source>
</evidence>